<keyword evidence="4" id="KW-1133">Transmembrane helix</keyword>
<dbReference type="Proteomes" id="UP001307705">
    <property type="component" value="Unassembled WGS sequence"/>
</dbReference>
<evidence type="ECO:0000313" key="7">
    <source>
        <dbReference type="Proteomes" id="UP001307705"/>
    </source>
</evidence>
<evidence type="ECO:0000256" key="4">
    <source>
        <dbReference type="SAM" id="Phobius"/>
    </source>
</evidence>
<keyword evidence="4" id="KW-0812">Transmembrane</keyword>
<keyword evidence="4" id="KW-0472">Membrane</keyword>
<organism evidence="6 7">
    <name type="scientific">Algoriphagus taiwanensis</name>
    <dbReference type="NCBI Taxonomy" id="1445656"/>
    <lineage>
        <taxon>Bacteria</taxon>
        <taxon>Pseudomonadati</taxon>
        <taxon>Bacteroidota</taxon>
        <taxon>Cytophagia</taxon>
        <taxon>Cytophagales</taxon>
        <taxon>Cyclobacteriaceae</taxon>
        <taxon>Algoriphagus</taxon>
    </lineage>
</organism>
<reference evidence="6 7" key="1">
    <citation type="submission" date="2023-08" db="EMBL/GenBank/DDBJ databases">
        <title>Draft genome sequence of Algoriphagus taiwanensis.</title>
        <authorList>
            <person name="Takatani N."/>
            <person name="Hosokawa M."/>
            <person name="Sawabe T."/>
        </authorList>
    </citation>
    <scope>NUCLEOTIDE SEQUENCE [LARGE SCALE GENOMIC DNA]</scope>
    <source>
        <strain evidence="6 7">JCM 19755</strain>
    </source>
</reference>
<feature type="transmembrane region" description="Helical" evidence="4">
    <location>
        <begin position="153"/>
        <end position="173"/>
    </location>
</feature>
<dbReference type="InterPro" id="IPR018060">
    <property type="entry name" value="HTH_AraC"/>
</dbReference>
<feature type="transmembrane region" description="Helical" evidence="4">
    <location>
        <begin position="193"/>
        <end position="212"/>
    </location>
</feature>
<feature type="transmembrane region" description="Helical" evidence="4">
    <location>
        <begin position="67"/>
        <end position="88"/>
    </location>
</feature>
<dbReference type="PANTHER" id="PTHR43280:SF29">
    <property type="entry name" value="ARAC-FAMILY TRANSCRIPTIONAL REGULATOR"/>
    <property type="match status" value="1"/>
</dbReference>
<dbReference type="PANTHER" id="PTHR43280">
    <property type="entry name" value="ARAC-FAMILY TRANSCRIPTIONAL REGULATOR"/>
    <property type="match status" value="1"/>
</dbReference>
<feature type="domain" description="HTH araC/xylS-type" evidence="5">
    <location>
        <begin position="281"/>
        <end position="382"/>
    </location>
</feature>
<feature type="transmembrane region" description="Helical" evidence="4">
    <location>
        <begin position="100"/>
        <end position="123"/>
    </location>
</feature>
<dbReference type="PROSITE" id="PS01124">
    <property type="entry name" value="HTH_ARAC_FAMILY_2"/>
    <property type="match status" value="1"/>
</dbReference>
<keyword evidence="3" id="KW-0804">Transcription</keyword>
<dbReference type="SMART" id="SM00342">
    <property type="entry name" value="HTH_ARAC"/>
    <property type="match status" value="1"/>
</dbReference>
<sequence length="390" mass="45462">MEFVLSPKDLVYLSAILLGFLTSGLLILFSFKRRKTNILIGFSFFTLSYAIAFAFLISSGYHVLIPSLYRSGNIAALSFMPLFYLYVYKEVQKEGFRIKDLIHFLPVFIYFIDFFPILFFTTIEEKERLILSEIENPAVFVYFNQSRFFPPNFYTLGRTFLIMVYWIFSLRLLNKQQKLVREKKSHLSKEWILWAKTYVYGITILFLPFFALNNVVDSQLSYDLIHFTGALFILVNSLIILFFPNILYGIDLEGEPEKPKETQSNEPISGTKEIEIQNKLNEVIEVSKKYLEPGYNINDLAKDSGIPAYLLTQYINRNLGISFSDLINQHRIEECCRKISNGDHKLMTLEGLAQECGFNNRNSFITSFKRYKDATPSQYLKSLEKSFEEK</sequence>
<dbReference type="Pfam" id="PF12833">
    <property type="entry name" value="HTH_18"/>
    <property type="match status" value="1"/>
</dbReference>
<feature type="transmembrane region" description="Helical" evidence="4">
    <location>
        <begin position="12"/>
        <end position="31"/>
    </location>
</feature>
<keyword evidence="1" id="KW-0805">Transcription regulation</keyword>
<evidence type="ECO:0000313" key="6">
    <source>
        <dbReference type="EMBL" id="GMQ34215.1"/>
    </source>
</evidence>
<keyword evidence="7" id="KW-1185">Reference proteome</keyword>
<dbReference type="Gene3D" id="1.10.10.60">
    <property type="entry name" value="Homeodomain-like"/>
    <property type="match status" value="1"/>
</dbReference>
<accession>A0ABQ6Q3L4</accession>
<keyword evidence="2" id="KW-0238">DNA-binding</keyword>
<gene>
    <name evidence="6" type="ORF">Ataiwa_24870</name>
</gene>
<proteinExistence type="predicted"/>
<evidence type="ECO:0000259" key="5">
    <source>
        <dbReference type="PROSITE" id="PS01124"/>
    </source>
</evidence>
<dbReference type="EMBL" id="BTPE01000008">
    <property type="protein sequence ID" value="GMQ34215.1"/>
    <property type="molecule type" value="Genomic_DNA"/>
</dbReference>
<feature type="transmembrane region" description="Helical" evidence="4">
    <location>
        <begin position="38"/>
        <end position="61"/>
    </location>
</feature>
<feature type="transmembrane region" description="Helical" evidence="4">
    <location>
        <begin position="224"/>
        <end position="250"/>
    </location>
</feature>
<comment type="caution">
    <text evidence="6">The sequence shown here is derived from an EMBL/GenBank/DDBJ whole genome shotgun (WGS) entry which is preliminary data.</text>
</comment>
<protein>
    <recommendedName>
        <fullName evidence="5">HTH araC/xylS-type domain-containing protein</fullName>
    </recommendedName>
</protein>
<evidence type="ECO:0000256" key="2">
    <source>
        <dbReference type="ARBA" id="ARBA00023125"/>
    </source>
</evidence>
<dbReference type="SUPFAM" id="SSF46689">
    <property type="entry name" value="Homeodomain-like"/>
    <property type="match status" value="1"/>
</dbReference>
<evidence type="ECO:0000256" key="1">
    <source>
        <dbReference type="ARBA" id="ARBA00023015"/>
    </source>
</evidence>
<name>A0ABQ6Q3L4_9BACT</name>
<evidence type="ECO:0000256" key="3">
    <source>
        <dbReference type="ARBA" id="ARBA00023163"/>
    </source>
</evidence>
<dbReference type="InterPro" id="IPR009057">
    <property type="entry name" value="Homeodomain-like_sf"/>
</dbReference>